<organism evidence="3 4">
    <name type="scientific">Pocillopora meandrina</name>
    <dbReference type="NCBI Taxonomy" id="46732"/>
    <lineage>
        <taxon>Eukaryota</taxon>
        <taxon>Metazoa</taxon>
        <taxon>Cnidaria</taxon>
        <taxon>Anthozoa</taxon>
        <taxon>Hexacorallia</taxon>
        <taxon>Scleractinia</taxon>
        <taxon>Astrocoeniina</taxon>
        <taxon>Pocilloporidae</taxon>
        <taxon>Pocillopora</taxon>
    </lineage>
</organism>
<dbReference type="InterPro" id="IPR002181">
    <property type="entry name" value="Fibrinogen_a/b/g_C_dom"/>
</dbReference>
<dbReference type="SMART" id="SM00186">
    <property type="entry name" value="FBG"/>
    <property type="match status" value="1"/>
</dbReference>
<dbReference type="EMBL" id="CALNXJ010000009">
    <property type="protein sequence ID" value="CAH3103567.1"/>
    <property type="molecule type" value="Genomic_DNA"/>
</dbReference>
<dbReference type="AlphaFoldDB" id="A0AAU9W7C5"/>
<dbReference type="InterPro" id="IPR014716">
    <property type="entry name" value="Fibrinogen_a/b/g_C_1"/>
</dbReference>
<dbReference type="InterPro" id="IPR036056">
    <property type="entry name" value="Fibrinogen-like_C"/>
</dbReference>
<reference evidence="3 4" key="1">
    <citation type="submission" date="2022-05" db="EMBL/GenBank/DDBJ databases">
        <authorList>
            <consortium name="Genoscope - CEA"/>
            <person name="William W."/>
        </authorList>
    </citation>
    <scope>NUCLEOTIDE SEQUENCE [LARGE SCALE GENOMIC DNA]</scope>
</reference>
<feature type="chain" id="PRO_5043336686" description="Fibrinogen C-terminal domain-containing protein" evidence="1">
    <location>
        <begin position="28"/>
        <end position="255"/>
    </location>
</feature>
<dbReference type="InterPro" id="IPR050373">
    <property type="entry name" value="Fibrinogen_C-term_domain"/>
</dbReference>
<dbReference type="Pfam" id="PF00147">
    <property type="entry name" value="Fibrinogen_C"/>
    <property type="match status" value="1"/>
</dbReference>
<comment type="caution">
    <text evidence="3">The sequence shown here is derived from an EMBL/GenBank/DDBJ whole genome shotgun (WGS) entry which is preliminary data.</text>
</comment>
<evidence type="ECO:0000256" key="1">
    <source>
        <dbReference type="SAM" id="SignalP"/>
    </source>
</evidence>
<evidence type="ECO:0000259" key="2">
    <source>
        <dbReference type="PROSITE" id="PS51406"/>
    </source>
</evidence>
<proteinExistence type="predicted"/>
<dbReference type="SUPFAM" id="SSF56496">
    <property type="entry name" value="Fibrinogen C-terminal domain-like"/>
    <property type="match status" value="1"/>
</dbReference>
<dbReference type="Gene3D" id="3.90.215.10">
    <property type="entry name" value="Gamma Fibrinogen, chain A, domain 1"/>
    <property type="match status" value="1"/>
</dbReference>
<keyword evidence="4" id="KW-1185">Reference proteome</keyword>
<dbReference type="GO" id="GO:0005615">
    <property type="term" value="C:extracellular space"/>
    <property type="evidence" value="ECO:0007669"/>
    <property type="project" value="TreeGrafter"/>
</dbReference>
<accession>A0AAU9W7C5</accession>
<dbReference type="PROSITE" id="PS51406">
    <property type="entry name" value="FIBRINOGEN_C_2"/>
    <property type="match status" value="1"/>
</dbReference>
<gene>
    <name evidence="3" type="ORF">PMEA_00035178</name>
</gene>
<protein>
    <recommendedName>
        <fullName evidence="2">Fibrinogen C-terminal domain-containing protein</fullName>
    </recommendedName>
</protein>
<dbReference type="Proteomes" id="UP001159428">
    <property type="component" value="Unassembled WGS sequence"/>
</dbReference>
<dbReference type="CDD" id="cd00087">
    <property type="entry name" value="FReD"/>
    <property type="match status" value="1"/>
</dbReference>
<keyword evidence="1" id="KW-0732">Signal</keyword>
<dbReference type="PANTHER" id="PTHR19143">
    <property type="entry name" value="FIBRINOGEN/TENASCIN/ANGIOPOEITIN"/>
    <property type="match status" value="1"/>
</dbReference>
<dbReference type="NCBIfam" id="NF040941">
    <property type="entry name" value="GGGWT_bact"/>
    <property type="match status" value="1"/>
</dbReference>
<evidence type="ECO:0000313" key="4">
    <source>
        <dbReference type="Proteomes" id="UP001159428"/>
    </source>
</evidence>
<name>A0AAU9W7C5_9CNID</name>
<feature type="signal peptide" evidence="1">
    <location>
        <begin position="1"/>
        <end position="27"/>
    </location>
</feature>
<sequence length="255" mass="29010">MPVSQSSTLLLSMTILFTIQSLPPTQAMCFSKSRIGFEKYKNCAELYKCGQTISGVYTIDPDSLGAFDVYCDQTTAGGGWTVIQKRVNGIVDFNRTWKDFKKGFGDFLVRGFWLGLDKIQRLTQNKTENKLRVDLGVNASKTVHAEYKWFGIESEKVHYKLRIGHFSHDYSTAYDSLSIHNGTSFRTWDKNTTGCACEQNDCGGWWYLNFGKTCGTYSNLNSIYNKIHWANLTPYAKSNPTTSEMKIRPVDFRIP</sequence>
<feature type="domain" description="Fibrinogen C-terminal" evidence="2">
    <location>
        <begin position="34"/>
        <end position="251"/>
    </location>
</feature>
<evidence type="ECO:0000313" key="3">
    <source>
        <dbReference type="EMBL" id="CAH3103567.1"/>
    </source>
</evidence>